<evidence type="ECO:0000256" key="5">
    <source>
        <dbReference type="ARBA" id="ARBA00022989"/>
    </source>
</evidence>
<keyword evidence="5 7" id="KW-1133">Transmembrane helix</keyword>
<dbReference type="PANTHER" id="PTHR43744:SF9">
    <property type="entry name" value="POLYGALACTURONAN_RHAMNOGALACTURONAN TRANSPORT SYSTEM PERMEASE PROTEIN YTCP"/>
    <property type="match status" value="1"/>
</dbReference>
<evidence type="ECO:0000256" key="7">
    <source>
        <dbReference type="RuleBase" id="RU363032"/>
    </source>
</evidence>
<feature type="transmembrane region" description="Helical" evidence="7">
    <location>
        <begin position="256"/>
        <end position="275"/>
    </location>
</feature>
<feature type="transmembrane region" description="Helical" evidence="7">
    <location>
        <begin position="140"/>
        <end position="161"/>
    </location>
</feature>
<reference evidence="10" key="1">
    <citation type="submission" date="2018-02" db="EMBL/GenBank/DDBJ databases">
        <authorList>
            <person name="Holder M.E."/>
            <person name="Ajami N.J."/>
            <person name="Petrosino J.F."/>
        </authorList>
    </citation>
    <scope>NUCLEOTIDE SEQUENCE [LARGE SCALE GENOMIC DNA]</scope>
    <source>
        <strain evidence="10">CCUG 47711</strain>
    </source>
</reference>
<evidence type="ECO:0000313" key="10">
    <source>
        <dbReference type="Proteomes" id="UP000237947"/>
    </source>
</evidence>
<accession>A0A2S0KLN1</accession>
<feature type="transmembrane region" description="Helical" evidence="7">
    <location>
        <begin position="78"/>
        <end position="97"/>
    </location>
</feature>
<dbReference type="PANTHER" id="PTHR43744">
    <property type="entry name" value="ABC TRANSPORTER PERMEASE PROTEIN MG189-RELATED-RELATED"/>
    <property type="match status" value="1"/>
</dbReference>
<evidence type="ECO:0000259" key="8">
    <source>
        <dbReference type="PROSITE" id="PS50928"/>
    </source>
</evidence>
<protein>
    <submittedName>
        <fullName evidence="9">ABC transporter permease</fullName>
    </submittedName>
</protein>
<dbReference type="Gene3D" id="1.10.3720.10">
    <property type="entry name" value="MetI-like"/>
    <property type="match status" value="1"/>
</dbReference>
<comment type="similarity">
    <text evidence="7">Belongs to the binding-protein-dependent transport system permease family.</text>
</comment>
<feature type="transmembrane region" description="Helical" evidence="7">
    <location>
        <begin position="12"/>
        <end position="35"/>
    </location>
</feature>
<dbReference type="GO" id="GO:0055085">
    <property type="term" value="P:transmembrane transport"/>
    <property type="evidence" value="ECO:0007669"/>
    <property type="project" value="InterPro"/>
</dbReference>
<dbReference type="Proteomes" id="UP000237947">
    <property type="component" value="Chromosome"/>
</dbReference>
<keyword evidence="6 7" id="KW-0472">Membrane</keyword>
<keyword evidence="2 7" id="KW-0813">Transport</keyword>
<name>A0A2S0KLN1_9FIRM</name>
<dbReference type="AlphaFoldDB" id="A0A2S0KLN1"/>
<feature type="transmembrane region" description="Helical" evidence="7">
    <location>
        <begin position="182"/>
        <end position="204"/>
    </location>
</feature>
<evidence type="ECO:0000256" key="2">
    <source>
        <dbReference type="ARBA" id="ARBA00022448"/>
    </source>
</evidence>
<proteinExistence type="inferred from homology"/>
<evidence type="ECO:0000256" key="6">
    <source>
        <dbReference type="ARBA" id="ARBA00023136"/>
    </source>
</evidence>
<dbReference type="OrthoDB" id="157184at2"/>
<sequence length="290" mass="32470">MLHKTKGQKVFQVVIVIFFIIMCAIFIIPILNVLAMSLSSTNAILRNDVGIFPVDLTTIGYKQVFSNDKILSGFKNSFLVIGVHTPLALIGTAFAAYPLAYGDFKGKKLYNYMIVLTMWIAGGLIPSFMVVNYLGMVDTLWSIIIPSLLGAYNIIILRNYFESIPTSLIESAKIDGAHDFTILFRIILPLSKPVLATITLWIVVARWNEFFAPLMYLRDSKKYTLQVILRDIIMSSEMNEFNMTAAEGTLSIPEQLRNASIIISLVPMLVVYPFLQKYFVTGIMLGSVKG</sequence>
<feature type="domain" description="ABC transmembrane type-1" evidence="8">
    <location>
        <begin position="74"/>
        <end position="275"/>
    </location>
</feature>
<dbReference type="EMBL" id="CP027226">
    <property type="protein sequence ID" value="AVM41917.1"/>
    <property type="molecule type" value="Genomic_DNA"/>
</dbReference>
<evidence type="ECO:0000256" key="1">
    <source>
        <dbReference type="ARBA" id="ARBA00004651"/>
    </source>
</evidence>
<dbReference type="InterPro" id="IPR000515">
    <property type="entry name" value="MetI-like"/>
</dbReference>
<gene>
    <name evidence="9" type="ORF">C5Q98_01105</name>
</gene>
<dbReference type="InterPro" id="IPR035906">
    <property type="entry name" value="MetI-like_sf"/>
</dbReference>
<dbReference type="SUPFAM" id="SSF161098">
    <property type="entry name" value="MetI-like"/>
    <property type="match status" value="1"/>
</dbReference>
<dbReference type="CDD" id="cd06261">
    <property type="entry name" value="TM_PBP2"/>
    <property type="match status" value="1"/>
</dbReference>
<dbReference type="KEGG" id="fsa:C5Q98_01105"/>
<evidence type="ECO:0000256" key="4">
    <source>
        <dbReference type="ARBA" id="ARBA00022692"/>
    </source>
</evidence>
<dbReference type="GO" id="GO:0005886">
    <property type="term" value="C:plasma membrane"/>
    <property type="evidence" value="ECO:0007669"/>
    <property type="project" value="UniProtKB-SubCell"/>
</dbReference>
<comment type="subcellular location">
    <subcellularLocation>
        <location evidence="1 7">Cell membrane</location>
        <topology evidence="1 7">Multi-pass membrane protein</topology>
    </subcellularLocation>
</comment>
<organism evidence="9 10">
    <name type="scientific">Fastidiosipila sanguinis</name>
    <dbReference type="NCBI Taxonomy" id="236753"/>
    <lineage>
        <taxon>Bacteria</taxon>
        <taxon>Bacillati</taxon>
        <taxon>Bacillota</taxon>
        <taxon>Clostridia</taxon>
        <taxon>Eubacteriales</taxon>
        <taxon>Oscillospiraceae</taxon>
        <taxon>Fastidiosipila</taxon>
    </lineage>
</organism>
<feature type="transmembrane region" description="Helical" evidence="7">
    <location>
        <begin position="109"/>
        <end position="134"/>
    </location>
</feature>
<dbReference type="PROSITE" id="PS50928">
    <property type="entry name" value="ABC_TM1"/>
    <property type="match status" value="1"/>
</dbReference>
<dbReference type="RefSeq" id="WP_106011903.1">
    <property type="nucleotide sequence ID" value="NZ_CP027226.1"/>
</dbReference>
<dbReference type="Pfam" id="PF00528">
    <property type="entry name" value="BPD_transp_1"/>
    <property type="match status" value="1"/>
</dbReference>
<keyword evidence="10" id="KW-1185">Reference proteome</keyword>
<keyword evidence="3" id="KW-1003">Cell membrane</keyword>
<keyword evidence="4 7" id="KW-0812">Transmembrane</keyword>
<evidence type="ECO:0000256" key="3">
    <source>
        <dbReference type="ARBA" id="ARBA00022475"/>
    </source>
</evidence>
<evidence type="ECO:0000313" key="9">
    <source>
        <dbReference type="EMBL" id="AVM41917.1"/>
    </source>
</evidence>